<dbReference type="AlphaFoldDB" id="A0A5A7R8F3"/>
<dbReference type="Proteomes" id="UP000325081">
    <property type="component" value="Unassembled WGS sequence"/>
</dbReference>
<proteinExistence type="predicted"/>
<comment type="caution">
    <text evidence="2">The sequence shown here is derived from an EMBL/GenBank/DDBJ whole genome shotgun (WGS) entry which is preliminary data.</text>
</comment>
<dbReference type="OrthoDB" id="1747225at2759"/>
<accession>A0A5A7R8F3</accession>
<evidence type="ECO:0000256" key="1">
    <source>
        <dbReference type="SAM" id="MobiDB-lite"/>
    </source>
</evidence>
<feature type="non-terminal residue" evidence="2">
    <location>
        <position position="110"/>
    </location>
</feature>
<keyword evidence="3" id="KW-1185">Reference proteome</keyword>
<feature type="region of interest" description="Disordered" evidence="1">
    <location>
        <begin position="1"/>
        <end position="43"/>
    </location>
</feature>
<organism evidence="2 3">
    <name type="scientific">Striga asiatica</name>
    <name type="common">Asiatic witchweed</name>
    <name type="synonym">Buchnera asiatica</name>
    <dbReference type="NCBI Taxonomy" id="4170"/>
    <lineage>
        <taxon>Eukaryota</taxon>
        <taxon>Viridiplantae</taxon>
        <taxon>Streptophyta</taxon>
        <taxon>Embryophyta</taxon>
        <taxon>Tracheophyta</taxon>
        <taxon>Spermatophyta</taxon>
        <taxon>Magnoliopsida</taxon>
        <taxon>eudicotyledons</taxon>
        <taxon>Gunneridae</taxon>
        <taxon>Pentapetalae</taxon>
        <taxon>asterids</taxon>
        <taxon>lamiids</taxon>
        <taxon>Lamiales</taxon>
        <taxon>Orobanchaceae</taxon>
        <taxon>Buchnereae</taxon>
        <taxon>Striga</taxon>
    </lineage>
</organism>
<protein>
    <submittedName>
        <fullName evidence="2">26S proteasome regulatory subunit rpn1</fullName>
    </submittedName>
</protein>
<dbReference type="EMBL" id="BKCP01010626">
    <property type="protein sequence ID" value="GER53580.1"/>
    <property type="molecule type" value="Genomic_DNA"/>
</dbReference>
<dbReference type="GO" id="GO:0000502">
    <property type="term" value="C:proteasome complex"/>
    <property type="evidence" value="ECO:0007669"/>
    <property type="project" value="UniProtKB-KW"/>
</dbReference>
<evidence type="ECO:0000313" key="2">
    <source>
        <dbReference type="EMBL" id="GER53580.1"/>
    </source>
</evidence>
<reference evidence="3" key="1">
    <citation type="journal article" date="2019" name="Curr. Biol.">
        <title>Genome Sequence of Striga asiatica Provides Insight into the Evolution of Plant Parasitism.</title>
        <authorList>
            <person name="Yoshida S."/>
            <person name="Kim S."/>
            <person name="Wafula E.K."/>
            <person name="Tanskanen J."/>
            <person name="Kim Y.M."/>
            <person name="Honaas L."/>
            <person name="Yang Z."/>
            <person name="Spallek T."/>
            <person name="Conn C.E."/>
            <person name="Ichihashi Y."/>
            <person name="Cheong K."/>
            <person name="Cui S."/>
            <person name="Der J.P."/>
            <person name="Gundlach H."/>
            <person name="Jiao Y."/>
            <person name="Hori C."/>
            <person name="Ishida J.K."/>
            <person name="Kasahara H."/>
            <person name="Kiba T."/>
            <person name="Kim M.S."/>
            <person name="Koo N."/>
            <person name="Laohavisit A."/>
            <person name="Lee Y.H."/>
            <person name="Lumba S."/>
            <person name="McCourt P."/>
            <person name="Mortimer J.C."/>
            <person name="Mutuku J.M."/>
            <person name="Nomura T."/>
            <person name="Sasaki-Sekimoto Y."/>
            <person name="Seto Y."/>
            <person name="Wang Y."/>
            <person name="Wakatake T."/>
            <person name="Sakakibara H."/>
            <person name="Demura T."/>
            <person name="Yamaguchi S."/>
            <person name="Yoneyama K."/>
            <person name="Manabe R.I."/>
            <person name="Nelson D.C."/>
            <person name="Schulman A.H."/>
            <person name="Timko M.P."/>
            <person name="dePamphilis C.W."/>
            <person name="Choi D."/>
            <person name="Shirasu K."/>
        </authorList>
    </citation>
    <scope>NUCLEOTIDE SEQUENCE [LARGE SCALE GENOMIC DNA]</scope>
    <source>
        <strain evidence="3">cv. UVA1</strain>
    </source>
</reference>
<keyword evidence="2" id="KW-0647">Proteasome</keyword>
<sequence length="110" mass="11860">MAPAEPNSGGSASGGATRDQAPVKVPSKDPKKKDDKKDEDLSEEDLALKQQLELYVERVQDPDPGLQKKLLADILSFLALTMSPEGEMASLMSLLLAAYAIFPEPQPISH</sequence>
<gene>
    <name evidence="2" type="ORF">STAS_31107</name>
</gene>
<feature type="compositionally biased region" description="Basic and acidic residues" evidence="1">
    <location>
        <begin position="26"/>
        <end position="39"/>
    </location>
</feature>
<evidence type="ECO:0000313" key="3">
    <source>
        <dbReference type="Proteomes" id="UP000325081"/>
    </source>
</evidence>
<name>A0A5A7R8F3_STRAF</name>